<dbReference type="KEGG" id="abg:Asbog_00156"/>
<dbReference type="EMBL" id="BJVS01000002">
    <property type="protein sequence ID" value="GEL52823.1"/>
    <property type="molecule type" value="Genomic_DNA"/>
</dbReference>
<protein>
    <recommendedName>
        <fullName evidence="1">UPF0033 domain-containing protein</fullName>
    </recommendedName>
</protein>
<sequence length="77" mass="8737">MSVQIIDITDKTCPMTTVYVRLALDRSQIGQDLVVLLRGEETRRNVLTLLETLGQKAEWEVAENPVESDYRIALCKS</sequence>
<dbReference type="InterPro" id="IPR001455">
    <property type="entry name" value="TusA-like"/>
</dbReference>
<dbReference type="InterPro" id="IPR036868">
    <property type="entry name" value="TusA-like_sf"/>
</dbReference>
<proteinExistence type="predicted"/>
<keyword evidence="3" id="KW-1185">Reference proteome</keyword>
<evidence type="ECO:0000313" key="2">
    <source>
        <dbReference type="EMBL" id="GEL52823.1"/>
    </source>
</evidence>
<evidence type="ECO:0000259" key="1">
    <source>
        <dbReference type="Pfam" id="PF01206"/>
    </source>
</evidence>
<dbReference type="Proteomes" id="UP000321287">
    <property type="component" value="Unassembled WGS sequence"/>
</dbReference>
<dbReference type="Pfam" id="PF01206">
    <property type="entry name" value="TusA"/>
    <property type="match status" value="1"/>
</dbReference>
<reference evidence="2 3" key="1">
    <citation type="submission" date="2019-07" db="EMBL/GenBank/DDBJ databases">
        <title>Whole genome shotgun sequence of Asaia bogorensis NBRC 16594.</title>
        <authorList>
            <person name="Hosoyama A."/>
            <person name="Uohara A."/>
            <person name="Ohji S."/>
            <person name="Ichikawa N."/>
        </authorList>
    </citation>
    <scope>NUCLEOTIDE SEQUENCE [LARGE SCALE GENOMIC DNA]</scope>
    <source>
        <strain evidence="2 3">NBRC 16594</strain>
    </source>
</reference>
<comment type="caution">
    <text evidence="2">The sequence shown here is derived from an EMBL/GenBank/DDBJ whole genome shotgun (WGS) entry which is preliminary data.</text>
</comment>
<dbReference type="RefSeq" id="WP_062163740.1">
    <property type="nucleotide sequence ID" value="NZ_AP014690.1"/>
</dbReference>
<name>A0AAN4R234_9PROT</name>
<gene>
    <name evidence="2" type="ORF">ABO01nite_08300</name>
</gene>
<organism evidence="2 3">
    <name type="scientific">Asaia bogorensis NBRC 16594</name>
    <dbReference type="NCBI Taxonomy" id="1231624"/>
    <lineage>
        <taxon>Bacteria</taxon>
        <taxon>Pseudomonadati</taxon>
        <taxon>Pseudomonadota</taxon>
        <taxon>Alphaproteobacteria</taxon>
        <taxon>Acetobacterales</taxon>
        <taxon>Acetobacteraceae</taxon>
        <taxon>Asaia</taxon>
    </lineage>
</organism>
<dbReference type="GeneID" id="78225266"/>
<accession>A0AAN4R234</accession>
<dbReference type="SUPFAM" id="SSF64307">
    <property type="entry name" value="SirA-like"/>
    <property type="match status" value="1"/>
</dbReference>
<evidence type="ECO:0000313" key="3">
    <source>
        <dbReference type="Proteomes" id="UP000321287"/>
    </source>
</evidence>
<feature type="domain" description="UPF0033" evidence="1">
    <location>
        <begin position="5"/>
        <end position="60"/>
    </location>
</feature>
<dbReference type="Gene3D" id="3.30.110.40">
    <property type="entry name" value="TusA-like domain"/>
    <property type="match status" value="1"/>
</dbReference>
<dbReference type="AlphaFoldDB" id="A0AAN4R234"/>